<reference evidence="1 2" key="1">
    <citation type="journal article" date="2020" name="Nature">
        <title>Bacterial chemolithoautotrophy via manganese oxidation.</title>
        <authorList>
            <person name="Yu H."/>
            <person name="Leadbetter J.R."/>
        </authorList>
    </citation>
    <scope>NUCLEOTIDE SEQUENCE [LARGE SCALE GENOMIC DNA]</scope>
    <source>
        <strain evidence="1 2">Mn-1</strain>
    </source>
</reference>
<proteinExistence type="predicted"/>
<gene>
    <name evidence="1" type="ORF">MNODULE_02235</name>
</gene>
<organism evidence="1 2">
    <name type="scientific">Candidatus Manganitrophus noduliformans</name>
    <dbReference type="NCBI Taxonomy" id="2606439"/>
    <lineage>
        <taxon>Bacteria</taxon>
        <taxon>Pseudomonadati</taxon>
        <taxon>Nitrospirota</taxon>
        <taxon>Nitrospiria</taxon>
        <taxon>Candidatus Troglogloeales</taxon>
        <taxon>Candidatus Manganitrophaceae</taxon>
        <taxon>Candidatus Manganitrophus</taxon>
    </lineage>
</organism>
<evidence type="ECO:0000313" key="2">
    <source>
        <dbReference type="Proteomes" id="UP000534783"/>
    </source>
</evidence>
<dbReference type="Pfam" id="PF20242">
    <property type="entry name" value="Emfourin"/>
    <property type="match status" value="1"/>
</dbReference>
<sequence>MQVRFVRSGGLAGMRTAAVIDSESLPEEEEKRLRDLIDRAGFFGLPEEIPGPARPDEFRYSITVEIDGKQHRVRTTETAAPEQLRPLIEWLNEAARRETARTG</sequence>
<dbReference type="EMBL" id="VTOW01000001">
    <property type="protein sequence ID" value="NKE69570.1"/>
    <property type="molecule type" value="Genomic_DNA"/>
</dbReference>
<name>A0A7X6DLU9_9BACT</name>
<accession>A0A7X6DLU9</accession>
<protein>
    <submittedName>
        <fullName evidence="1">Uncharacterized protein</fullName>
    </submittedName>
</protein>
<dbReference type="AlphaFoldDB" id="A0A7X6DLU9"/>
<keyword evidence="2" id="KW-1185">Reference proteome</keyword>
<dbReference type="Proteomes" id="UP000534783">
    <property type="component" value="Unassembled WGS sequence"/>
</dbReference>
<evidence type="ECO:0000313" key="1">
    <source>
        <dbReference type="EMBL" id="NKE69570.1"/>
    </source>
</evidence>
<comment type="caution">
    <text evidence="1">The sequence shown here is derived from an EMBL/GenBank/DDBJ whole genome shotgun (WGS) entry which is preliminary data.</text>
</comment>
<dbReference type="InterPro" id="IPR049457">
    <property type="entry name" value="Emfourin"/>
</dbReference>